<dbReference type="SUPFAM" id="SSF53067">
    <property type="entry name" value="Actin-like ATPase domain"/>
    <property type="match status" value="2"/>
</dbReference>
<dbReference type="EMBL" id="CP007141">
    <property type="protein sequence ID" value="AJC73122.1"/>
    <property type="molecule type" value="Genomic_DNA"/>
</dbReference>
<dbReference type="OrthoDB" id="9772633at2"/>
<accession>A0A0X1KPD4</accession>
<dbReference type="PANTHER" id="PTHR43190">
    <property type="entry name" value="N-ACETYL-D-GLUCOSAMINE KINASE"/>
    <property type="match status" value="1"/>
</dbReference>
<dbReference type="Gene3D" id="3.30.420.40">
    <property type="match status" value="2"/>
</dbReference>
<proteinExistence type="predicted"/>
<dbReference type="Pfam" id="PF01869">
    <property type="entry name" value="BcrAD_BadFG"/>
    <property type="match status" value="1"/>
</dbReference>
<evidence type="ECO:0000313" key="2">
    <source>
        <dbReference type="EMBL" id="AJC73122.1"/>
    </source>
</evidence>
<gene>
    <name evidence="2" type="ORF">AJ81_01670</name>
</gene>
<dbReference type="PANTHER" id="PTHR43190:SF3">
    <property type="entry name" value="N-ACETYL-D-GLUCOSAMINE KINASE"/>
    <property type="match status" value="1"/>
</dbReference>
<dbReference type="PATRIC" id="fig|1123384.7.peg.333"/>
<dbReference type="AlphaFoldDB" id="A0A0X1KPD4"/>
<dbReference type="PaxDb" id="1123384-AJ81_01670"/>
<dbReference type="RefSeq" id="WP_031503485.1">
    <property type="nucleotide sequence ID" value="NC_022795.1"/>
</dbReference>
<evidence type="ECO:0000259" key="1">
    <source>
        <dbReference type="Pfam" id="PF01869"/>
    </source>
</evidence>
<dbReference type="STRING" id="1123384.AJ81_01670"/>
<dbReference type="KEGG" id="phy:AJ81_01670"/>
<evidence type="ECO:0000313" key="3">
    <source>
        <dbReference type="Proteomes" id="UP000077469"/>
    </source>
</evidence>
<dbReference type="InterPro" id="IPR052519">
    <property type="entry name" value="Euk-type_GlcNAc_Kinase"/>
</dbReference>
<organism evidence="2 3">
    <name type="scientific">Pseudothermotoga hypogea DSM 11164 = NBRC 106472</name>
    <dbReference type="NCBI Taxonomy" id="1123384"/>
    <lineage>
        <taxon>Bacteria</taxon>
        <taxon>Thermotogati</taxon>
        <taxon>Thermotogota</taxon>
        <taxon>Thermotogae</taxon>
        <taxon>Thermotogales</taxon>
        <taxon>Thermotogaceae</taxon>
        <taxon>Pseudothermotoga</taxon>
    </lineage>
</organism>
<protein>
    <submittedName>
        <fullName evidence="2">BadF/BadG/BcrA/BcrD type ATPase</fullName>
    </submittedName>
</protein>
<dbReference type="Proteomes" id="UP000077469">
    <property type="component" value="Chromosome"/>
</dbReference>
<name>A0A0X1KPD4_9THEM</name>
<reference evidence="2 3" key="1">
    <citation type="submission" date="2014-01" db="EMBL/GenBank/DDBJ databases">
        <title>Genome sequencing of Thermotog hypogea.</title>
        <authorList>
            <person name="Zhang X."/>
            <person name="Alvare G."/>
            <person name="Fristensky B."/>
            <person name="Chen L."/>
            <person name="Suen T."/>
            <person name="Chen Q."/>
            <person name="Ma K."/>
        </authorList>
    </citation>
    <scope>NUCLEOTIDE SEQUENCE [LARGE SCALE GENOMIC DNA]</scope>
    <source>
        <strain evidence="2 3">DSM 11164</strain>
    </source>
</reference>
<feature type="domain" description="ATPase BadF/BadG/BcrA/BcrD type" evidence="1">
    <location>
        <begin position="4"/>
        <end position="296"/>
    </location>
</feature>
<sequence length="320" mass="35466">MRLLGVDVGGTKMHILIVDELGNVIVFEEGPGANYQGVGVEKAYQTLKRLIEKALKSASLSLDELDAAFFGVAGADFEYENRIVRSILERLGLKRYAFDNDGRIALRSGTFDDVGIMISCGTGGINYACDGKRMERIGGFSSFFGERLGSYIIAGKVASAIVRAKDGRSENTVMVEMFESQIASKIEDIMHYEYEGDYEKMRDYAVLLIRTLYSAARDHDFVALKILCEIVDEVVRIVEAFRKKLNFTPPIKLVLEGSFFKNADPILLNMICSALGRDYRLIVPKHPPVVGAVLLASELVGCSFTDRAIEKLIGFWGDQT</sequence>
<dbReference type="InterPro" id="IPR043129">
    <property type="entry name" value="ATPase_NBD"/>
</dbReference>
<dbReference type="InterPro" id="IPR002731">
    <property type="entry name" value="ATPase_BadF"/>
</dbReference>
<keyword evidence="3" id="KW-1185">Reference proteome</keyword>